<evidence type="ECO:0000256" key="12">
    <source>
        <dbReference type="PIRSR" id="PIRSR605150-3"/>
    </source>
</evidence>
<dbReference type="AlphaFoldDB" id="A0AAD8GXD6"/>
<reference evidence="14" key="1">
    <citation type="submission" date="2023-02" db="EMBL/GenBank/DDBJ databases">
        <title>Genome of toxic invasive species Heracleum sosnowskyi carries increased number of genes despite the absence of recent whole-genome duplications.</title>
        <authorList>
            <person name="Schelkunov M."/>
            <person name="Shtratnikova V."/>
            <person name="Makarenko M."/>
            <person name="Klepikova A."/>
            <person name="Omelchenko D."/>
            <person name="Novikova G."/>
            <person name="Obukhova E."/>
            <person name="Bogdanov V."/>
            <person name="Penin A."/>
            <person name="Logacheva M."/>
        </authorList>
    </citation>
    <scope>NUCLEOTIDE SEQUENCE</scope>
    <source>
        <strain evidence="14">Hsosn_3</strain>
        <tissue evidence="14">Leaf</tissue>
    </source>
</reference>
<evidence type="ECO:0000256" key="5">
    <source>
        <dbReference type="ARBA" id="ARBA00022989"/>
    </source>
</evidence>
<sequence length="775" mass="87400">MEARHAFQGSSARQLSNHGAPGGLSSSLPVLSNPLLADYQEASMERTLASNPTDVRPLLPSNIGAVGHIFSSSAGFSSDLQYSTSDQQKLILHLSHQILGQLCHYLIPVILECSSLRLPVALLQKETMIPGIDDKNGVCVVPSEDFNKTSDWQEWAQQLITDDNALPPDWVDLLVDDTAVAGPEPQIPFQMSTTPMNCPVQQPQVHQQKSQEQQQHQVHLQLPASSEETCTAVTPSSSAAGSSTSTKARMRWTPELHEAFVEAINKLGGSERATPKGVLKQMKVEGLTIYISCKEPFEGLFTGSQGHDEMHVLHGGDELASASYCMLRLQKRFVEFVEMRLDSRRTGTCLWLVLSVDFQFAGLVMSMKEVKAISVALSATHAINVTKVVPELLLSNQDDEENFDADDFDNEFQTKNYENSAQDHQHLSTPSENGDHNQQQKQHPNGPTFSSIAGIVGKDFEAEKETYTNSEWKERVDKWKTRQEKRGLVGKDDSGNDQGDEDEYLMAEARQPLWRKVPIASCLINPYRIVIVSRLVILDFFFHFRILTPAYDAFPLWFISVICEIWFGFSWILDQFPKWFPINRETYLDRLSMRFEREGEPNGLSPVDFFVCCYISDDGASMLLFNALSETAEFARRWVPFCKKYSIEPRAPEYYFSVKIDYLKDKVQPTFVNDRRAMKREYEEFKVRINALVAAAQKKPEDGLCKMELLGEGITSREERPGYQHHKKAGAMNAMVRVSAVLTNAPFMLNLDCYHYVNNSKAVTEAVFFNGSPTW</sequence>
<dbReference type="Gene3D" id="1.10.10.60">
    <property type="entry name" value="Homeodomain-like"/>
    <property type="match status" value="1"/>
</dbReference>
<evidence type="ECO:0000256" key="10">
    <source>
        <dbReference type="ARBA" id="ARBA00023316"/>
    </source>
</evidence>
<feature type="region of interest" description="Disordered" evidence="13">
    <location>
        <begin position="419"/>
        <end position="448"/>
    </location>
</feature>
<reference evidence="14" key="2">
    <citation type="submission" date="2023-05" db="EMBL/GenBank/DDBJ databases">
        <authorList>
            <person name="Schelkunov M.I."/>
        </authorList>
    </citation>
    <scope>NUCLEOTIDE SEQUENCE</scope>
    <source>
        <strain evidence="14">Hsosn_3</strain>
        <tissue evidence="14">Leaf</tissue>
    </source>
</reference>
<protein>
    <submittedName>
        <fullName evidence="14">Uncharacterized protein</fullName>
    </submittedName>
</protein>
<dbReference type="NCBIfam" id="TIGR01557">
    <property type="entry name" value="myb_SHAQKYF"/>
    <property type="match status" value="1"/>
</dbReference>
<gene>
    <name evidence="14" type="ORF">POM88_049233</name>
</gene>
<feature type="compositionally biased region" description="Polar residues" evidence="13">
    <location>
        <begin position="427"/>
        <end position="448"/>
    </location>
</feature>
<dbReference type="GO" id="GO:0016020">
    <property type="term" value="C:membrane"/>
    <property type="evidence" value="ECO:0007669"/>
    <property type="project" value="InterPro"/>
</dbReference>
<dbReference type="EMBL" id="JAUIZM010000011">
    <property type="protein sequence ID" value="KAK1355977.1"/>
    <property type="molecule type" value="Genomic_DNA"/>
</dbReference>
<dbReference type="GO" id="GO:0016760">
    <property type="term" value="F:cellulose synthase (UDP-forming) activity"/>
    <property type="evidence" value="ECO:0007669"/>
    <property type="project" value="InterPro"/>
</dbReference>
<feature type="binding site" evidence="12">
    <location>
        <position position="728"/>
    </location>
    <ligand>
        <name>Mn(2+)</name>
        <dbReference type="ChEBI" id="CHEBI:29035"/>
    </ligand>
</feature>
<keyword evidence="10" id="KW-0961">Cell wall biogenesis/degradation</keyword>
<evidence type="ECO:0000313" key="14">
    <source>
        <dbReference type="EMBL" id="KAK1355977.1"/>
    </source>
</evidence>
<feature type="binding site" evidence="11">
    <location>
        <position position="727"/>
    </location>
    <ligand>
        <name>UDP-alpha-D-glucose</name>
        <dbReference type="ChEBI" id="CHEBI:58885"/>
    </ligand>
</feature>
<dbReference type="GO" id="GO:0012505">
    <property type="term" value="C:endomembrane system"/>
    <property type="evidence" value="ECO:0007669"/>
    <property type="project" value="UniProtKB-SubCell"/>
</dbReference>
<keyword evidence="3" id="KW-0808">Transferase</keyword>
<dbReference type="InterPro" id="IPR005150">
    <property type="entry name" value="Cellulose_synth"/>
</dbReference>
<evidence type="ECO:0000256" key="11">
    <source>
        <dbReference type="PIRSR" id="PIRSR605150-2"/>
    </source>
</evidence>
<evidence type="ECO:0000256" key="1">
    <source>
        <dbReference type="ARBA" id="ARBA00004308"/>
    </source>
</evidence>
<evidence type="ECO:0000256" key="7">
    <source>
        <dbReference type="ARBA" id="ARBA00023136"/>
    </source>
</evidence>
<keyword evidence="8" id="KW-0804">Transcription</keyword>
<keyword evidence="15" id="KW-1185">Reference proteome</keyword>
<keyword evidence="4" id="KW-0812">Transmembrane</keyword>
<comment type="subcellular location">
    <subcellularLocation>
        <location evidence="1">Endomembrane system</location>
    </subcellularLocation>
</comment>
<evidence type="ECO:0000313" key="15">
    <source>
        <dbReference type="Proteomes" id="UP001237642"/>
    </source>
</evidence>
<comment type="caution">
    <text evidence="14">The sequence shown here is derived from an EMBL/GenBank/DDBJ whole genome shotgun (WGS) entry which is preliminary data.</text>
</comment>
<dbReference type="PANTHER" id="PTHR13301">
    <property type="entry name" value="X-BOX TRANSCRIPTION FACTOR-RELATED"/>
    <property type="match status" value="1"/>
</dbReference>
<keyword evidence="2" id="KW-0328">Glycosyltransferase</keyword>
<evidence type="ECO:0000256" key="13">
    <source>
        <dbReference type="SAM" id="MobiDB-lite"/>
    </source>
</evidence>
<keyword evidence="5" id="KW-1133">Transmembrane helix</keyword>
<feature type="binding site" evidence="12">
    <location>
        <position position="752"/>
    </location>
    <ligand>
        <name>Mn(2+)</name>
        <dbReference type="ChEBI" id="CHEBI:29035"/>
    </ligand>
</feature>
<accession>A0AAD8GXD6</accession>
<evidence type="ECO:0000256" key="9">
    <source>
        <dbReference type="ARBA" id="ARBA00023242"/>
    </source>
</evidence>
<keyword evidence="9" id="KW-0539">Nucleus</keyword>
<keyword evidence="6" id="KW-0805">Transcription regulation</keyword>
<feature type="region of interest" description="Disordered" evidence="13">
    <location>
        <begin position="1"/>
        <end position="23"/>
    </location>
</feature>
<keyword evidence="7" id="KW-0472">Membrane</keyword>
<dbReference type="SUPFAM" id="SSF46689">
    <property type="entry name" value="Homeodomain-like"/>
    <property type="match status" value="1"/>
</dbReference>
<dbReference type="GO" id="GO:0030244">
    <property type="term" value="P:cellulose biosynthetic process"/>
    <property type="evidence" value="ECO:0007669"/>
    <property type="project" value="InterPro"/>
</dbReference>
<name>A0AAD8GXD6_9APIA</name>
<dbReference type="Pfam" id="PF03552">
    <property type="entry name" value="Cellulose_synt"/>
    <property type="match status" value="2"/>
</dbReference>
<evidence type="ECO:0000256" key="8">
    <source>
        <dbReference type="ARBA" id="ARBA00023163"/>
    </source>
</evidence>
<dbReference type="Proteomes" id="UP001237642">
    <property type="component" value="Unassembled WGS sequence"/>
</dbReference>
<feature type="compositionally biased region" description="Polar residues" evidence="13">
    <location>
        <begin position="8"/>
        <end position="17"/>
    </location>
</feature>
<proteinExistence type="predicted"/>
<dbReference type="InterPro" id="IPR006447">
    <property type="entry name" value="Myb_dom_plants"/>
</dbReference>
<evidence type="ECO:0000256" key="6">
    <source>
        <dbReference type="ARBA" id="ARBA00023015"/>
    </source>
</evidence>
<organism evidence="14 15">
    <name type="scientific">Heracleum sosnowskyi</name>
    <dbReference type="NCBI Taxonomy" id="360622"/>
    <lineage>
        <taxon>Eukaryota</taxon>
        <taxon>Viridiplantae</taxon>
        <taxon>Streptophyta</taxon>
        <taxon>Embryophyta</taxon>
        <taxon>Tracheophyta</taxon>
        <taxon>Spermatophyta</taxon>
        <taxon>Magnoliopsida</taxon>
        <taxon>eudicotyledons</taxon>
        <taxon>Gunneridae</taxon>
        <taxon>Pentapetalae</taxon>
        <taxon>asterids</taxon>
        <taxon>campanulids</taxon>
        <taxon>Apiales</taxon>
        <taxon>Apiaceae</taxon>
        <taxon>Apioideae</taxon>
        <taxon>apioid superclade</taxon>
        <taxon>Tordylieae</taxon>
        <taxon>Tordyliinae</taxon>
        <taxon>Heracleum</taxon>
    </lineage>
</organism>
<evidence type="ECO:0000256" key="2">
    <source>
        <dbReference type="ARBA" id="ARBA00022676"/>
    </source>
</evidence>
<dbReference type="GO" id="GO:0003677">
    <property type="term" value="F:DNA binding"/>
    <property type="evidence" value="ECO:0007669"/>
    <property type="project" value="InterPro"/>
</dbReference>
<evidence type="ECO:0000256" key="3">
    <source>
        <dbReference type="ARBA" id="ARBA00022679"/>
    </source>
</evidence>
<evidence type="ECO:0000256" key="4">
    <source>
        <dbReference type="ARBA" id="ARBA00022692"/>
    </source>
</evidence>
<dbReference type="InterPro" id="IPR009057">
    <property type="entry name" value="Homeodomain-like_sf"/>
</dbReference>
<dbReference type="GO" id="GO:0071555">
    <property type="term" value="P:cell wall organization"/>
    <property type="evidence" value="ECO:0007669"/>
    <property type="project" value="UniProtKB-KW"/>
</dbReference>
<feature type="binding site" evidence="11">
    <location>
        <position position="618"/>
    </location>
    <ligand>
        <name>UDP-alpha-D-glucose</name>
        <dbReference type="ChEBI" id="CHEBI:58885"/>
    </ligand>
</feature>